<name>A0ABN8G2T2_9BACL</name>
<evidence type="ECO:0000256" key="8">
    <source>
        <dbReference type="ARBA" id="ARBA00022989"/>
    </source>
</evidence>
<evidence type="ECO:0000256" key="1">
    <source>
        <dbReference type="ARBA" id="ARBA00004651"/>
    </source>
</evidence>
<evidence type="ECO:0000259" key="11">
    <source>
        <dbReference type="PROSITE" id="PS51012"/>
    </source>
</evidence>
<keyword evidence="4 10" id="KW-1003">Cell membrane</keyword>
<evidence type="ECO:0000256" key="10">
    <source>
        <dbReference type="RuleBase" id="RU361157"/>
    </source>
</evidence>
<sequence length="272" mass="30452">MRHAKLFVRKLLTLSHSRNLLLEFTKRDFLQRYKGSSLGIVWAIISPLLMLAVYSFIFVAVFKLKWGNDVESGDMLYTLMIFSALIPFNIFAESINRAVAVLPQSANYIKKVVMPIEILPISIVLSTAMNNMFSVGLLAIGKVLLLDTPNWTLIFAPIVFIPVILFSAGIALVVSALGVYLRDLTYITGIAVNVLFYLSPVFYSIEIIPKQFQFLLSINPIAPIIDFSRDIFIRGQMFDLSEFGLALLGASFVFVLGLGLFYFLKKGFADVI</sequence>
<keyword evidence="3 10" id="KW-0813">Transport</keyword>
<evidence type="ECO:0000256" key="3">
    <source>
        <dbReference type="ARBA" id="ARBA00022448"/>
    </source>
</evidence>
<reference evidence="12" key="1">
    <citation type="submission" date="2022-01" db="EMBL/GenBank/DDBJ databases">
        <authorList>
            <person name="Criscuolo A."/>
        </authorList>
    </citation>
    <scope>NUCLEOTIDE SEQUENCE</scope>
    <source>
        <strain evidence="12">CIP111893</strain>
    </source>
</reference>
<feature type="transmembrane region" description="Helical" evidence="10">
    <location>
        <begin position="112"/>
        <end position="133"/>
    </location>
</feature>
<dbReference type="PANTHER" id="PTHR30413">
    <property type="entry name" value="INNER MEMBRANE TRANSPORT PERMEASE"/>
    <property type="match status" value="1"/>
</dbReference>
<gene>
    <name evidence="12" type="primary">tagG</name>
    <name evidence="12" type="ORF">PAECIP111893_00442</name>
</gene>
<feature type="transmembrane region" description="Helical" evidence="10">
    <location>
        <begin position="184"/>
        <end position="205"/>
    </location>
</feature>
<comment type="similarity">
    <text evidence="2 10">Belongs to the ABC-2 integral membrane protein family.</text>
</comment>
<feature type="domain" description="ABC transmembrane type-2" evidence="11">
    <location>
        <begin position="38"/>
        <end position="266"/>
    </location>
</feature>
<feature type="transmembrane region" description="Helical" evidence="10">
    <location>
        <begin position="40"/>
        <end position="62"/>
    </location>
</feature>
<evidence type="ECO:0000256" key="9">
    <source>
        <dbReference type="ARBA" id="ARBA00023136"/>
    </source>
</evidence>
<feature type="transmembrane region" description="Helical" evidence="10">
    <location>
        <begin position="243"/>
        <end position="264"/>
    </location>
</feature>
<evidence type="ECO:0000256" key="6">
    <source>
        <dbReference type="ARBA" id="ARBA00022692"/>
    </source>
</evidence>
<dbReference type="PROSITE" id="PS51012">
    <property type="entry name" value="ABC_TM2"/>
    <property type="match status" value="1"/>
</dbReference>
<dbReference type="InterPro" id="IPR013525">
    <property type="entry name" value="ABC2_TM"/>
</dbReference>
<keyword evidence="9 10" id="KW-0472">Membrane</keyword>
<dbReference type="Pfam" id="PF01061">
    <property type="entry name" value="ABC2_membrane"/>
    <property type="match status" value="1"/>
</dbReference>
<evidence type="ECO:0000313" key="13">
    <source>
        <dbReference type="Proteomes" id="UP000838686"/>
    </source>
</evidence>
<feature type="transmembrane region" description="Helical" evidence="10">
    <location>
        <begin position="74"/>
        <end position="92"/>
    </location>
</feature>
<keyword evidence="13" id="KW-1185">Reference proteome</keyword>
<dbReference type="InterPro" id="IPR047817">
    <property type="entry name" value="ABC2_TM_bact-type"/>
</dbReference>
<dbReference type="PANTHER" id="PTHR30413:SF10">
    <property type="entry name" value="CAPSULE POLYSACCHARIDE EXPORT INNER-MEMBRANE PROTEIN CTRC"/>
    <property type="match status" value="1"/>
</dbReference>
<dbReference type="Proteomes" id="UP000838686">
    <property type="component" value="Unassembled WGS sequence"/>
</dbReference>
<comment type="caution">
    <text evidence="12">The sequence shown here is derived from an EMBL/GenBank/DDBJ whole genome shotgun (WGS) entry which is preliminary data.</text>
</comment>
<proteinExistence type="inferred from homology"/>
<evidence type="ECO:0000256" key="2">
    <source>
        <dbReference type="ARBA" id="ARBA00007783"/>
    </source>
</evidence>
<dbReference type="PRINTS" id="PR00164">
    <property type="entry name" value="ABC2TRNSPORT"/>
</dbReference>
<evidence type="ECO:0000256" key="5">
    <source>
        <dbReference type="ARBA" id="ARBA00022597"/>
    </source>
</evidence>
<keyword evidence="6 10" id="KW-0812">Transmembrane</keyword>
<evidence type="ECO:0000313" key="12">
    <source>
        <dbReference type="EMBL" id="CAH1193355.1"/>
    </source>
</evidence>
<keyword evidence="5" id="KW-0762">Sugar transport</keyword>
<dbReference type="InterPro" id="IPR000412">
    <property type="entry name" value="ABC_2_transport"/>
</dbReference>
<comment type="subcellular location">
    <subcellularLocation>
        <location evidence="1 10">Cell membrane</location>
        <topology evidence="1 10">Multi-pass membrane protein</topology>
    </subcellularLocation>
</comment>
<keyword evidence="7" id="KW-0972">Capsule biogenesis/degradation</keyword>
<feature type="transmembrane region" description="Helical" evidence="10">
    <location>
        <begin position="153"/>
        <end position="177"/>
    </location>
</feature>
<keyword evidence="8 10" id="KW-1133">Transmembrane helix</keyword>
<accession>A0ABN8G2T2</accession>
<dbReference type="EMBL" id="CAKMMF010000002">
    <property type="protein sequence ID" value="CAH1193355.1"/>
    <property type="molecule type" value="Genomic_DNA"/>
</dbReference>
<evidence type="ECO:0000256" key="7">
    <source>
        <dbReference type="ARBA" id="ARBA00022903"/>
    </source>
</evidence>
<protein>
    <recommendedName>
        <fullName evidence="10">Transport permease protein</fullName>
    </recommendedName>
</protein>
<organism evidence="12 13">
    <name type="scientific">Paenibacillus plantiphilus</name>
    <dbReference type="NCBI Taxonomy" id="2905650"/>
    <lineage>
        <taxon>Bacteria</taxon>
        <taxon>Bacillati</taxon>
        <taxon>Bacillota</taxon>
        <taxon>Bacilli</taxon>
        <taxon>Bacillales</taxon>
        <taxon>Paenibacillaceae</taxon>
        <taxon>Paenibacillus</taxon>
    </lineage>
</organism>
<dbReference type="RefSeq" id="WP_236338675.1">
    <property type="nucleotide sequence ID" value="NZ_CAKMMF010000002.1"/>
</dbReference>
<evidence type="ECO:0000256" key="4">
    <source>
        <dbReference type="ARBA" id="ARBA00022475"/>
    </source>
</evidence>